<evidence type="ECO:0000313" key="1">
    <source>
        <dbReference type="EMBL" id="PNR33680.1"/>
    </source>
</evidence>
<reference evidence="1 3" key="2">
    <citation type="journal article" date="2018" name="Plant J.">
        <title>The Physcomitrella patens chromosome-scale assembly reveals moss genome structure and evolution.</title>
        <authorList>
            <person name="Lang D."/>
            <person name="Ullrich K.K."/>
            <person name="Murat F."/>
            <person name="Fuchs J."/>
            <person name="Jenkins J."/>
            <person name="Haas F.B."/>
            <person name="Piednoel M."/>
            <person name="Gundlach H."/>
            <person name="Van Bel M."/>
            <person name="Meyberg R."/>
            <person name="Vives C."/>
            <person name="Morata J."/>
            <person name="Symeonidi A."/>
            <person name="Hiss M."/>
            <person name="Muchero W."/>
            <person name="Kamisugi Y."/>
            <person name="Saleh O."/>
            <person name="Blanc G."/>
            <person name="Decker E.L."/>
            <person name="van Gessel N."/>
            <person name="Grimwood J."/>
            <person name="Hayes R.D."/>
            <person name="Graham S.W."/>
            <person name="Gunter L.E."/>
            <person name="McDaniel S.F."/>
            <person name="Hoernstein S.N.W."/>
            <person name="Larsson A."/>
            <person name="Li F.W."/>
            <person name="Perroud P.F."/>
            <person name="Phillips J."/>
            <person name="Ranjan P."/>
            <person name="Rokshar D.S."/>
            <person name="Rothfels C.J."/>
            <person name="Schneider L."/>
            <person name="Shu S."/>
            <person name="Stevenson D.W."/>
            <person name="Thummler F."/>
            <person name="Tillich M."/>
            <person name="Villarreal Aguilar J.C."/>
            <person name="Widiez T."/>
            <person name="Wong G.K."/>
            <person name="Wymore A."/>
            <person name="Zhang Y."/>
            <person name="Zimmer A.D."/>
            <person name="Quatrano R.S."/>
            <person name="Mayer K.F.X."/>
            <person name="Goodstein D."/>
            <person name="Casacuberta J.M."/>
            <person name="Vandepoele K."/>
            <person name="Reski R."/>
            <person name="Cuming A.C."/>
            <person name="Tuskan G.A."/>
            <person name="Maumus F."/>
            <person name="Salse J."/>
            <person name="Schmutz J."/>
            <person name="Rensing S.A."/>
        </authorList>
    </citation>
    <scope>NUCLEOTIDE SEQUENCE [LARGE SCALE GENOMIC DNA]</scope>
    <source>
        <strain evidence="2 3">cv. Gransden 2004</strain>
    </source>
</reference>
<organism evidence="1">
    <name type="scientific">Physcomitrium patens</name>
    <name type="common">Spreading-leaved earth moss</name>
    <name type="synonym">Physcomitrella patens</name>
    <dbReference type="NCBI Taxonomy" id="3218"/>
    <lineage>
        <taxon>Eukaryota</taxon>
        <taxon>Viridiplantae</taxon>
        <taxon>Streptophyta</taxon>
        <taxon>Embryophyta</taxon>
        <taxon>Bryophyta</taxon>
        <taxon>Bryophytina</taxon>
        <taxon>Bryopsida</taxon>
        <taxon>Funariidae</taxon>
        <taxon>Funariales</taxon>
        <taxon>Funariaceae</taxon>
        <taxon>Physcomitrium</taxon>
    </lineage>
</organism>
<dbReference type="Gramene" id="Pp3c19_427V3.1">
    <property type="protein sequence ID" value="Pp3c19_427V3.1"/>
    <property type="gene ID" value="Pp3c19_427"/>
</dbReference>
<accession>A0A2K1IWM2</accession>
<dbReference type="EnsemblPlants" id="Pp3c19_427V3.1">
    <property type="protein sequence ID" value="Pp3c19_427V3.1"/>
    <property type="gene ID" value="Pp3c19_427"/>
</dbReference>
<dbReference type="AlphaFoldDB" id="A0A2K1IWM2"/>
<keyword evidence="3" id="KW-1185">Reference proteome</keyword>
<evidence type="ECO:0000313" key="3">
    <source>
        <dbReference type="Proteomes" id="UP000006727"/>
    </source>
</evidence>
<dbReference type="InParanoid" id="A0A2K1IWM2"/>
<dbReference type="EMBL" id="ABEU02000019">
    <property type="protein sequence ID" value="PNR33680.1"/>
    <property type="molecule type" value="Genomic_DNA"/>
</dbReference>
<dbReference type="Proteomes" id="UP000006727">
    <property type="component" value="Chromosome 19"/>
</dbReference>
<sequence length="91" mass="9553">MHDAEAPRDDALCGVYQRSYSFWGICNVTIGDTIVSGVVFKAALTDASGVGTNVVCGSLVEVEDGTNIDFINNDLNGRRASGAIGGEWAKI</sequence>
<evidence type="ECO:0000313" key="2">
    <source>
        <dbReference type="EnsemblPlants" id="Pp3c19_427V3.1"/>
    </source>
</evidence>
<name>A0A2K1IWM2_PHYPA</name>
<gene>
    <name evidence="1" type="ORF">PHYPA_023496</name>
</gene>
<proteinExistence type="predicted"/>
<protein>
    <submittedName>
        <fullName evidence="1 2">Uncharacterized protein</fullName>
    </submittedName>
</protein>
<reference evidence="1 3" key="1">
    <citation type="journal article" date="2008" name="Science">
        <title>The Physcomitrella genome reveals evolutionary insights into the conquest of land by plants.</title>
        <authorList>
            <person name="Rensing S."/>
            <person name="Lang D."/>
            <person name="Zimmer A."/>
            <person name="Terry A."/>
            <person name="Salamov A."/>
            <person name="Shapiro H."/>
            <person name="Nishiyama T."/>
            <person name="Perroud P.-F."/>
            <person name="Lindquist E."/>
            <person name="Kamisugi Y."/>
            <person name="Tanahashi T."/>
            <person name="Sakakibara K."/>
            <person name="Fujita T."/>
            <person name="Oishi K."/>
            <person name="Shin-I T."/>
            <person name="Kuroki Y."/>
            <person name="Toyoda A."/>
            <person name="Suzuki Y."/>
            <person name="Hashimoto A."/>
            <person name="Yamaguchi K."/>
            <person name="Sugano A."/>
            <person name="Kohara Y."/>
            <person name="Fujiyama A."/>
            <person name="Anterola A."/>
            <person name="Aoki S."/>
            <person name="Ashton N."/>
            <person name="Barbazuk W.B."/>
            <person name="Barker E."/>
            <person name="Bennetzen J."/>
            <person name="Bezanilla M."/>
            <person name="Blankenship R."/>
            <person name="Cho S.H."/>
            <person name="Dutcher S."/>
            <person name="Estelle M."/>
            <person name="Fawcett J.A."/>
            <person name="Gundlach H."/>
            <person name="Hanada K."/>
            <person name="Heyl A."/>
            <person name="Hicks K.A."/>
            <person name="Hugh J."/>
            <person name="Lohr M."/>
            <person name="Mayer K."/>
            <person name="Melkozernov A."/>
            <person name="Murata T."/>
            <person name="Nelson D."/>
            <person name="Pils B."/>
            <person name="Prigge M."/>
            <person name="Reiss B."/>
            <person name="Renner T."/>
            <person name="Rombauts S."/>
            <person name="Rushton P."/>
            <person name="Sanderfoot A."/>
            <person name="Schween G."/>
            <person name="Shiu S.-H."/>
            <person name="Stueber K."/>
            <person name="Theodoulou F.L."/>
            <person name="Tu H."/>
            <person name="Van de Peer Y."/>
            <person name="Verrier P.J."/>
            <person name="Waters E."/>
            <person name="Wood A."/>
            <person name="Yang L."/>
            <person name="Cove D."/>
            <person name="Cuming A."/>
            <person name="Hasebe M."/>
            <person name="Lucas S."/>
            <person name="Mishler D.B."/>
            <person name="Reski R."/>
            <person name="Grigoriev I."/>
            <person name="Quatrano R.S."/>
            <person name="Boore J.L."/>
        </authorList>
    </citation>
    <scope>NUCLEOTIDE SEQUENCE [LARGE SCALE GENOMIC DNA]</scope>
    <source>
        <strain evidence="2 3">cv. Gransden 2004</strain>
    </source>
</reference>
<reference evidence="2" key="3">
    <citation type="submission" date="2020-12" db="UniProtKB">
        <authorList>
            <consortium name="EnsemblPlants"/>
        </authorList>
    </citation>
    <scope>IDENTIFICATION</scope>
</reference>